<reference evidence="2" key="1">
    <citation type="submission" date="2015-12" db="EMBL/GenBank/DDBJ databases">
        <title>De novo transcriptome assembly of four potential Pierce s Disease insect vectors from Arizona vineyards.</title>
        <authorList>
            <person name="Tassone E.E."/>
        </authorList>
    </citation>
    <scope>NUCLEOTIDE SEQUENCE</scope>
</reference>
<dbReference type="AlphaFoldDB" id="A0A1B6DEA1"/>
<keyword evidence="1" id="KW-0732">Signal</keyword>
<organism evidence="2">
    <name type="scientific">Clastoptera arizonana</name>
    <name type="common">Arizona spittle bug</name>
    <dbReference type="NCBI Taxonomy" id="38151"/>
    <lineage>
        <taxon>Eukaryota</taxon>
        <taxon>Metazoa</taxon>
        <taxon>Ecdysozoa</taxon>
        <taxon>Arthropoda</taxon>
        <taxon>Hexapoda</taxon>
        <taxon>Insecta</taxon>
        <taxon>Pterygota</taxon>
        <taxon>Neoptera</taxon>
        <taxon>Paraneoptera</taxon>
        <taxon>Hemiptera</taxon>
        <taxon>Auchenorrhyncha</taxon>
        <taxon>Cercopoidea</taxon>
        <taxon>Clastopteridae</taxon>
        <taxon>Clastoptera</taxon>
    </lineage>
</organism>
<sequence>MKLLLSLFVLCVVNNLVSTSKVNASIPNTVESTNLTAVSTSGEPSPEKNQTVKGRLLGNLKNGVINNTSLNRVKKNIPRYKRRTTPLYRKNRRIVIPYFGPPVDCFYKDPRPGCRPVYSRW</sequence>
<evidence type="ECO:0000256" key="1">
    <source>
        <dbReference type="SAM" id="SignalP"/>
    </source>
</evidence>
<proteinExistence type="predicted"/>
<dbReference type="EMBL" id="GEDC01013299">
    <property type="protein sequence ID" value="JAS23999.1"/>
    <property type="molecule type" value="Transcribed_RNA"/>
</dbReference>
<gene>
    <name evidence="2" type="ORF">g.28189</name>
</gene>
<feature type="chain" id="PRO_5008581221" evidence="1">
    <location>
        <begin position="20"/>
        <end position="121"/>
    </location>
</feature>
<protein>
    <submittedName>
        <fullName evidence="2">Uncharacterized protein</fullName>
    </submittedName>
</protein>
<feature type="signal peptide" evidence="1">
    <location>
        <begin position="1"/>
        <end position="19"/>
    </location>
</feature>
<name>A0A1B6DEA1_9HEMI</name>
<evidence type="ECO:0000313" key="2">
    <source>
        <dbReference type="EMBL" id="JAS23999.1"/>
    </source>
</evidence>
<accession>A0A1B6DEA1</accession>